<dbReference type="CDD" id="cd00075">
    <property type="entry name" value="HATPase"/>
    <property type="match status" value="1"/>
</dbReference>
<dbReference type="GO" id="GO:0000155">
    <property type="term" value="F:phosphorelay sensor kinase activity"/>
    <property type="evidence" value="ECO:0007669"/>
    <property type="project" value="InterPro"/>
</dbReference>
<comment type="subcellular location">
    <subcellularLocation>
        <location evidence="2">Membrane</location>
        <topology evidence="2">Multi-pass membrane protein</topology>
    </subcellularLocation>
</comment>
<evidence type="ECO:0000256" key="5">
    <source>
        <dbReference type="ARBA" id="ARBA00022553"/>
    </source>
</evidence>
<sequence length="1216" mass="132948">MPSCLRLARRWSSRIRNWWSTTHQSRGGTKRVERYNVSHERSGRKIPLIAGWALLLVSVCYVGLLFGLAYYGDKYPLYPSRRWLRPIVYSLALAVYCSSWTFYGAVGSAINGGLAYLPIYLGPLLLFVFGIGLMRKLVLVGKQQNITSIADFIASRYGKSHGLAALVTLIAITAAVPYLALQFKAVAMSISVLSEGSLQMARVPIFRDSAFYIALLLAAFAILFGTRRIDATEHHHGMMLAIAAESVVKLVAFVAVGIYALSSSGISAAIALPLAELQTRGLPSGFFAQTLLAFAATFCLTRQFQVGVVECENPEDLRHARWIFPAYLLLVSLFVLPIVAAGTQAARGAAMPADVSVLWLPLAQGKLWLAVLAYVGGFSAATGMVIVASVALSTMVSNDLIMPALLRVRAFRLEHRADLSGVVLAVRRITIFMLALLAYAYYRASTRDQNLASIGLLSFAAVAQFAPAIIGGLYWRGASRIGALSGLLAGFAVWIYTLLLPNLSGAGWLPLDWISAGPFGINWLRPHALFQLQGWDPLTHGTFWSLLANIGAYIFVSLRFRPTVQERLHAAPFLEPEQHRPLASVSEWPGRVRVEDLRAIASRIVGERSVARAFDEYRELSGQSINLHATADRNLLQFTERLLAGAIGAASARRMLTSALRGSGMDLSEAVALLDEASQELRFNRALLSSTLENIAQGISVVDAEMRLVAWNRRYLEMFGYPDGMVHIGRSVADLIRYNAERGECGPGDIERHVIKRIDYMRQGSPYVFERVRTDGSIIEMRGRPLPAGGFVTTYTDITAYKHAETGLREANENLEQRVDQRTQELSAALGAQHEAMQQAQAANQSKTRFLAAASHDLLQPLNAARLFTSALRHQPGLDAESSTLAQRIDTAFKAAEDLIESLLEASRLDAGGYQPEISVVALGELFGSIKDQFAVVANARGLHLRVVPTRLHVRSDAQLLRRIVQNFVSNALRYTREGTVLLGARRDGDNVRIEVWDTGPGVAPEQRAAIFDEFQRGKQASPWGEKGLGLGLAICERMARLLGHTLDLRSWPERGSVFSLRLPLAPFNAASVSHVRKRPETTGFGLTAHVLCIDNDHTILEGMAALLTRWGISCDLATNVDEALAAATLRRPDMILADYHLDENGTGLDALAVIRTHLAAPPPGALITADNSTELKSRARELGYALLRKPVKPAALRALIAQLGRHARTQQVAVG</sequence>
<evidence type="ECO:0000256" key="7">
    <source>
        <dbReference type="ARBA" id="ARBA00022692"/>
    </source>
</evidence>
<dbReference type="PROSITE" id="PS50109">
    <property type="entry name" value="HIS_KIN"/>
    <property type="match status" value="1"/>
</dbReference>
<dbReference type="CDD" id="cd10322">
    <property type="entry name" value="SLC5sbd"/>
    <property type="match status" value="1"/>
</dbReference>
<dbReference type="InterPro" id="IPR001789">
    <property type="entry name" value="Sig_transdc_resp-reg_receiver"/>
</dbReference>
<dbReference type="GO" id="GO:0009927">
    <property type="term" value="F:histidine phosphotransfer kinase activity"/>
    <property type="evidence" value="ECO:0007669"/>
    <property type="project" value="TreeGrafter"/>
</dbReference>
<keyword evidence="9 13" id="KW-1133">Transmembrane helix</keyword>
<dbReference type="Gene3D" id="3.30.565.10">
    <property type="entry name" value="Histidine kinase-like ATPase, C-terminal domain"/>
    <property type="match status" value="1"/>
</dbReference>
<dbReference type="InterPro" id="IPR003661">
    <property type="entry name" value="HisK_dim/P_dom"/>
</dbReference>
<dbReference type="InterPro" id="IPR005467">
    <property type="entry name" value="His_kinase_dom"/>
</dbReference>
<feature type="transmembrane region" description="Helical" evidence="13">
    <location>
        <begin position="481"/>
        <end position="499"/>
    </location>
</feature>
<dbReference type="NCBIfam" id="NF041832">
    <property type="entry name" value="near_NosP_CTERM"/>
    <property type="match status" value="1"/>
</dbReference>
<dbReference type="PANTHER" id="PTHR43047:SF9">
    <property type="entry name" value="HISTIDINE KINASE"/>
    <property type="match status" value="1"/>
</dbReference>
<dbReference type="FunFam" id="3.30.565.10:FF:000049">
    <property type="entry name" value="Two-component sensor histidine kinase"/>
    <property type="match status" value="1"/>
</dbReference>
<feature type="transmembrane region" description="Helical" evidence="13">
    <location>
        <begin position="209"/>
        <end position="226"/>
    </location>
</feature>
<feature type="coiled-coil region" evidence="12">
    <location>
        <begin position="805"/>
        <end position="832"/>
    </location>
</feature>
<dbReference type="SMART" id="SM00448">
    <property type="entry name" value="REC"/>
    <property type="match status" value="1"/>
</dbReference>
<dbReference type="EC" id="2.7.13.3" evidence="4"/>
<dbReference type="Pfam" id="PF12860">
    <property type="entry name" value="PAS_7"/>
    <property type="match status" value="1"/>
</dbReference>
<dbReference type="InterPro" id="IPR011006">
    <property type="entry name" value="CheY-like_superfamily"/>
</dbReference>
<proteinExistence type="inferred from homology"/>
<evidence type="ECO:0000259" key="16">
    <source>
        <dbReference type="PROSITE" id="PS50112"/>
    </source>
</evidence>
<dbReference type="InterPro" id="IPR003594">
    <property type="entry name" value="HATPase_dom"/>
</dbReference>
<feature type="transmembrane region" description="Helical" evidence="13">
    <location>
        <begin position="417"/>
        <end position="442"/>
    </location>
</feature>
<keyword evidence="5 11" id="KW-0597">Phosphoprotein</keyword>
<dbReference type="PRINTS" id="PR00344">
    <property type="entry name" value="BCTRLSENSOR"/>
</dbReference>
<dbReference type="InterPro" id="IPR000014">
    <property type="entry name" value="PAS"/>
</dbReference>
<dbReference type="NCBIfam" id="TIGR00229">
    <property type="entry name" value="sensory_box"/>
    <property type="match status" value="1"/>
</dbReference>
<name>A0A411HEK4_9GAMM</name>
<dbReference type="InterPro" id="IPR035965">
    <property type="entry name" value="PAS-like_dom_sf"/>
</dbReference>
<keyword evidence="6" id="KW-0808">Transferase</keyword>
<feature type="transmembrane region" description="Helical" evidence="13">
    <location>
        <begin position="49"/>
        <end position="71"/>
    </location>
</feature>
<evidence type="ECO:0000256" key="6">
    <source>
        <dbReference type="ARBA" id="ARBA00022679"/>
    </source>
</evidence>
<reference evidence="17 18" key="1">
    <citation type="submission" date="2019-01" db="EMBL/GenBank/DDBJ databases">
        <title>Pseudolysobacter antarctica gen. nov., sp. nov., isolated from Fildes Peninsula, Antarctica.</title>
        <authorList>
            <person name="Wei Z."/>
            <person name="Peng F."/>
        </authorList>
    </citation>
    <scope>NUCLEOTIDE SEQUENCE [LARGE SCALE GENOMIC DNA]</scope>
    <source>
        <strain evidence="17 18">AQ6-296</strain>
    </source>
</reference>
<dbReference type="EMBL" id="CP035704">
    <property type="protein sequence ID" value="QBB68920.1"/>
    <property type="molecule type" value="Genomic_DNA"/>
</dbReference>
<feature type="domain" description="PAS" evidence="16">
    <location>
        <begin position="684"/>
        <end position="721"/>
    </location>
</feature>
<dbReference type="SUPFAM" id="SSF55874">
    <property type="entry name" value="ATPase domain of HSP90 chaperone/DNA topoisomerase II/histidine kinase"/>
    <property type="match status" value="1"/>
</dbReference>
<dbReference type="SUPFAM" id="SSF55785">
    <property type="entry name" value="PYP-like sensor domain (PAS domain)"/>
    <property type="match status" value="1"/>
</dbReference>
<dbReference type="Proteomes" id="UP000291562">
    <property type="component" value="Chromosome"/>
</dbReference>
<evidence type="ECO:0000256" key="13">
    <source>
        <dbReference type="SAM" id="Phobius"/>
    </source>
</evidence>
<dbReference type="GO" id="GO:0022857">
    <property type="term" value="F:transmembrane transporter activity"/>
    <property type="evidence" value="ECO:0007669"/>
    <property type="project" value="InterPro"/>
</dbReference>
<feature type="domain" description="Histidine kinase" evidence="14">
    <location>
        <begin position="853"/>
        <end position="1067"/>
    </location>
</feature>
<dbReference type="InterPro" id="IPR036097">
    <property type="entry name" value="HisK_dim/P_sf"/>
</dbReference>
<dbReference type="PROSITE" id="PS50110">
    <property type="entry name" value="RESPONSE_REGULATORY"/>
    <property type="match status" value="1"/>
</dbReference>
<feature type="transmembrane region" description="Helical" evidence="13">
    <location>
        <begin position="454"/>
        <end position="474"/>
    </location>
</feature>
<evidence type="ECO:0000259" key="14">
    <source>
        <dbReference type="PROSITE" id="PS50109"/>
    </source>
</evidence>
<feature type="transmembrane region" description="Helical" evidence="13">
    <location>
        <begin position="281"/>
        <end position="301"/>
    </location>
</feature>
<dbReference type="CDD" id="cd00082">
    <property type="entry name" value="HisKA"/>
    <property type="match status" value="1"/>
</dbReference>
<dbReference type="CDD" id="cd00156">
    <property type="entry name" value="REC"/>
    <property type="match status" value="1"/>
</dbReference>
<dbReference type="Gene3D" id="1.10.287.130">
    <property type="match status" value="1"/>
</dbReference>
<evidence type="ECO:0000256" key="12">
    <source>
        <dbReference type="SAM" id="Coils"/>
    </source>
</evidence>
<dbReference type="PANTHER" id="PTHR43047">
    <property type="entry name" value="TWO-COMPONENT HISTIDINE PROTEIN KINASE"/>
    <property type="match status" value="1"/>
</dbReference>
<evidence type="ECO:0000256" key="2">
    <source>
        <dbReference type="ARBA" id="ARBA00004141"/>
    </source>
</evidence>
<evidence type="ECO:0000256" key="11">
    <source>
        <dbReference type="PROSITE-ProRule" id="PRU00169"/>
    </source>
</evidence>
<feature type="transmembrane region" description="Helical" evidence="13">
    <location>
        <begin position="83"/>
        <end position="103"/>
    </location>
</feature>
<dbReference type="CDD" id="cd00130">
    <property type="entry name" value="PAS"/>
    <property type="match status" value="1"/>
</dbReference>
<keyword evidence="10 13" id="KW-0472">Membrane</keyword>
<comment type="similarity">
    <text evidence="3">Belongs to the sodium:solute symporter (SSF) (TC 2.A.21) family.</text>
</comment>
<dbReference type="PROSITE" id="PS50112">
    <property type="entry name" value="PAS"/>
    <property type="match status" value="1"/>
</dbReference>
<evidence type="ECO:0000256" key="4">
    <source>
        <dbReference type="ARBA" id="ARBA00012438"/>
    </source>
</evidence>
<evidence type="ECO:0000313" key="18">
    <source>
        <dbReference type="Proteomes" id="UP000291562"/>
    </source>
</evidence>
<accession>A0A411HEK4</accession>
<dbReference type="SMART" id="SM00388">
    <property type="entry name" value="HisKA"/>
    <property type="match status" value="1"/>
</dbReference>
<feature type="transmembrane region" description="Helical" evidence="13">
    <location>
        <begin position="163"/>
        <end position="181"/>
    </location>
</feature>
<feature type="transmembrane region" description="Helical" evidence="13">
    <location>
        <begin position="115"/>
        <end position="134"/>
    </location>
</feature>
<dbReference type="OrthoDB" id="9764438at2"/>
<dbReference type="Gene3D" id="3.40.50.2300">
    <property type="match status" value="1"/>
</dbReference>
<feature type="transmembrane region" description="Helical" evidence="13">
    <location>
        <begin position="322"/>
        <end position="347"/>
    </location>
</feature>
<protein>
    <recommendedName>
        <fullName evidence="4">histidine kinase</fullName>
        <ecNumber evidence="4">2.7.13.3</ecNumber>
    </recommendedName>
</protein>
<dbReference type="Pfam" id="PF00512">
    <property type="entry name" value="HisKA"/>
    <property type="match status" value="1"/>
</dbReference>
<keyword evidence="18" id="KW-1185">Reference proteome</keyword>
<keyword evidence="8" id="KW-0418">Kinase</keyword>
<feature type="transmembrane region" description="Helical" evidence="13">
    <location>
        <begin position="367"/>
        <end position="396"/>
    </location>
</feature>
<dbReference type="Pfam" id="PF00072">
    <property type="entry name" value="Response_reg"/>
    <property type="match status" value="1"/>
</dbReference>
<evidence type="ECO:0000256" key="10">
    <source>
        <dbReference type="ARBA" id="ARBA00023136"/>
    </source>
</evidence>
<gene>
    <name evidence="17" type="ORF">ELE36_00185</name>
</gene>
<feature type="modified residue" description="4-aspartylphosphate" evidence="11">
    <location>
        <position position="1139"/>
    </location>
</feature>
<evidence type="ECO:0000256" key="1">
    <source>
        <dbReference type="ARBA" id="ARBA00000085"/>
    </source>
</evidence>
<feature type="domain" description="Response regulatory" evidence="15">
    <location>
        <begin position="1090"/>
        <end position="1205"/>
    </location>
</feature>
<evidence type="ECO:0000256" key="8">
    <source>
        <dbReference type="ARBA" id="ARBA00022777"/>
    </source>
</evidence>
<dbReference type="AlphaFoldDB" id="A0A411HEK4"/>
<dbReference type="KEGG" id="xbc:ELE36_00185"/>
<dbReference type="SMART" id="SM00387">
    <property type="entry name" value="HATPase_c"/>
    <property type="match status" value="1"/>
</dbReference>
<dbReference type="Gene3D" id="1.20.1730.10">
    <property type="entry name" value="Sodium/glucose cotransporter"/>
    <property type="match status" value="1"/>
</dbReference>
<dbReference type="InterPro" id="IPR004358">
    <property type="entry name" value="Sig_transdc_His_kin-like_C"/>
</dbReference>
<dbReference type="Pfam" id="PF02518">
    <property type="entry name" value="HATPase_c"/>
    <property type="match status" value="1"/>
</dbReference>
<organism evidence="17 18">
    <name type="scientific">Pseudolysobacter antarcticus</name>
    <dbReference type="NCBI Taxonomy" id="2511995"/>
    <lineage>
        <taxon>Bacteria</taxon>
        <taxon>Pseudomonadati</taxon>
        <taxon>Pseudomonadota</taxon>
        <taxon>Gammaproteobacteria</taxon>
        <taxon>Lysobacterales</taxon>
        <taxon>Rhodanobacteraceae</taxon>
        <taxon>Pseudolysobacter</taxon>
    </lineage>
</organism>
<keyword evidence="7 13" id="KW-0812">Transmembrane</keyword>
<dbReference type="GO" id="GO:0005886">
    <property type="term" value="C:plasma membrane"/>
    <property type="evidence" value="ECO:0007669"/>
    <property type="project" value="TreeGrafter"/>
</dbReference>
<dbReference type="InterPro" id="IPR036890">
    <property type="entry name" value="HATPase_C_sf"/>
</dbReference>
<evidence type="ECO:0000259" key="15">
    <source>
        <dbReference type="PROSITE" id="PS50110"/>
    </source>
</evidence>
<dbReference type="Gene3D" id="3.30.450.20">
    <property type="entry name" value="PAS domain"/>
    <property type="match status" value="1"/>
</dbReference>
<dbReference type="SUPFAM" id="SSF47384">
    <property type="entry name" value="Homodimeric domain of signal transducing histidine kinase"/>
    <property type="match status" value="1"/>
</dbReference>
<evidence type="ECO:0000256" key="3">
    <source>
        <dbReference type="ARBA" id="ARBA00006434"/>
    </source>
</evidence>
<evidence type="ECO:0000256" key="9">
    <source>
        <dbReference type="ARBA" id="ARBA00022989"/>
    </source>
</evidence>
<feature type="transmembrane region" description="Helical" evidence="13">
    <location>
        <begin position="238"/>
        <end position="261"/>
    </location>
</feature>
<comment type="catalytic activity">
    <reaction evidence="1">
        <text>ATP + protein L-histidine = ADP + protein N-phospho-L-histidine.</text>
        <dbReference type="EC" id="2.7.13.3"/>
    </reaction>
</comment>
<keyword evidence="12" id="KW-0175">Coiled coil</keyword>
<dbReference type="SUPFAM" id="SSF52172">
    <property type="entry name" value="CheY-like"/>
    <property type="match status" value="1"/>
</dbReference>
<dbReference type="PROSITE" id="PS50283">
    <property type="entry name" value="NA_SOLUT_SYMP_3"/>
    <property type="match status" value="1"/>
</dbReference>
<dbReference type="InterPro" id="IPR001734">
    <property type="entry name" value="Na/solute_symporter"/>
</dbReference>
<dbReference type="FunFam" id="1.10.287.130:FF:000063">
    <property type="entry name" value="Hybrid sensor histidine kinase/response regulator"/>
    <property type="match status" value="1"/>
</dbReference>
<dbReference type="InterPro" id="IPR038377">
    <property type="entry name" value="Na/Glc_symporter_sf"/>
</dbReference>
<evidence type="ECO:0000313" key="17">
    <source>
        <dbReference type="EMBL" id="QBB68920.1"/>
    </source>
</evidence>